<evidence type="ECO:0000256" key="2">
    <source>
        <dbReference type="SAM" id="SignalP"/>
    </source>
</evidence>
<feature type="chain" id="PRO_5042021073" evidence="2">
    <location>
        <begin position="20"/>
        <end position="761"/>
    </location>
</feature>
<reference evidence="3" key="1">
    <citation type="submission" date="2021-07" db="EMBL/GenBank/DDBJ databases">
        <authorList>
            <person name="Catto M.A."/>
            <person name="Jacobson A."/>
            <person name="Kennedy G."/>
            <person name="Labadie P."/>
            <person name="Hunt B.G."/>
            <person name="Srinivasan R."/>
        </authorList>
    </citation>
    <scope>NUCLEOTIDE SEQUENCE</scope>
    <source>
        <strain evidence="3">PL_HMW_Pooled</strain>
        <tissue evidence="3">Head</tissue>
    </source>
</reference>
<feature type="compositionally biased region" description="Low complexity" evidence="1">
    <location>
        <begin position="504"/>
        <end position="519"/>
    </location>
</feature>
<feature type="compositionally biased region" description="Basic and acidic residues" evidence="1">
    <location>
        <begin position="481"/>
        <end position="497"/>
    </location>
</feature>
<accession>A0AAE1L7U0</accession>
<feature type="signal peptide" evidence="2">
    <location>
        <begin position="1"/>
        <end position="19"/>
    </location>
</feature>
<protein>
    <submittedName>
        <fullName evidence="3">Integrin alpha-3</fullName>
    </submittedName>
</protein>
<keyword evidence="4" id="KW-1185">Reference proteome</keyword>
<feature type="compositionally biased region" description="Low complexity" evidence="1">
    <location>
        <begin position="124"/>
        <end position="135"/>
    </location>
</feature>
<organism evidence="3 4">
    <name type="scientific">Frankliniella fusca</name>
    <dbReference type="NCBI Taxonomy" id="407009"/>
    <lineage>
        <taxon>Eukaryota</taxon>
        <taxon>Metazoa</taxon>
        <taxon>Ecdysozoa</taxon>
        <taxon>Arthropoda</taxon>
        <taxon>Hexapoda</taxon>
        <taxon>Insecta</taxon>
        <taxon>Pterygota</taxon>
        <taxon>Neoptera</taxon>
        <taxon>Paraneoptera</taxon>
        <taxon>Thysanoptera</taxon>
        <taxon>Terebrantia</taxon>
        <taxon>Thripoidea</taxon>
        <taxon>Thripidae</taxon>
        <taxon>Frankliniella</taxon>
    </lineage>
</organism>
<dbReference type="EMBL" id="JAHWGI010000033">
    <property type="protein sequence ID" value="KAK3908212.1"/>
    <property type="molecule type" value="Genomic_DNA"/>
</dbReference>
<feature type="compositionally biased region" description="Low complexity" evidence="1">
    <location>
        <begin position="385"/>
        <end position="427"/>
    </location>
</feature>
<proteinExistence type="predicted"/>
<comment type="caution">
    <text evidence="3">The sequence shown here is derived from an EMBL/GenBank/DDBJ whole genome shotgun (WGS) entry which is preliminary data.</text>
</comment>
<keyword evidence="3" id="KW-0401">Integrin</keyword>
<feature type="region of interest" description="Disordered" evidence="1">
    <location>
        <begin position="84"/>
        <end position="149"/>
    </location>
</feature>
<feature type="region of interest" description="Disordered" evidence="1">
    <location>
        <begin position="377"/>
        <end position="434"/>
    </location>
</feature>
<name>A0AAE1L7U0_9NEOP</name>
<keyword evidence="2" id="KW-0732">Signal</keyword>
<dbReference type="GO" id="GO:0007229">
    <property type="term" value="P:integrin-mediated signaling pathway"/>
    <property type="evidence" value="ECO:0007669"/>
    <property type="project" value="UniProtKB-KW"/>
</dbReference>
<dbReference type="Proteomes" id="UP001219518">
    <property type="component" value="Unassembled WGS sequence"/>
</dbReference>
<evidence type="ECO:0000256" key="1">
    <source>
        <dbReference type="SAM" id="MobiDB-lite"/>
    </source>
</evidence>
<feature type="region of interest" description="Disordered" evidence="1">
    <location>
        <begin position="466"/>
        <end position="534"/>
    </location>
</feature>
<sequence length="761" mass="82196">MTWLCLTAALCCGLLAASATQHARTLGLEQILDDGQPEDIGYGFQRARTNSRNIRNTRPDGAGLLLMERAALQDEAGLKHHALSEADADEPAPSSAFRERMASRPRRQRQQQQRPWGDWHRESPSPSSGSPGVSSFYPAAGPSDPLDNPERYLQALREAWARYQQQTGAIDVGPDDLTDLETLQFLEALGEDIPGTRKRTSNPGRQFANGAASPWDWAAPLAWSGYQLRKRSASPDYQDDSTEWSDEAAVAPEEAEADVVGPGAANNRLAMLLSQQLFDERYNDPAIKRLLLSKRSLPGQHQVRNFTLLRDQKDFCGTRYVALQPAQNTEEMPEAVLPGLQGRAMRRRKKSTRPALDIPQPSQAHDAKQDLMAIFGENEPDGELEPPLALPLAGAPPEVAAEGTAAPATASTAAPPAKDASAAPTTPGINPIGHAHETDKIAKEHALHATHAPSTVGNKASVNVQVHGPEHAPPMVSAEGPHSHDQALHAEDKDKKPTVPPTAKPGSPAGAAAGPTMMGAHDEDASPLALPQHQHRRLIKKSIDWSQYFGIDRRRKKSLSLNDVDSYENAAQVDADWLMRHNLMAFSPRFSKPSNINKRVAIKREGASPDMLLLSGAFPFRKSSSEDDEDESLSALASPMPFDGLGRCPALTRLVESCRGAVGANDGLLPLCVLYQACQICGAAVGLPPGWSCEAELDRHGAELCGAASSAAREEECRAAVEGIRRSRPHPHEAEAEADTCHKQPCLAHFFLTAPAVAFAR</sequence>
<evidence type="ECO:0000313" key="3">
    <source>
        <dbReference type="EMBL" id="KAK3908212.1"/>
    </source>
</evidence>
<dbReference type="AlphaFoldDB" id="A0AAE1L7U0"/>
<reference evidence="3" key="2">
    <citation type="journal article" date="2023" name="BMC Genomics">
        <title>Pest status, molecular evolution, and epigenetic factors derived from the genome assembly of Frankliniella fusca, a thysanopteran phytovirus vector.</title>
        <authorList>
            <person name="Catto M.A."/>
            <person name="Labadie P.E."/>
            <person name="Jacobson A.L."/>
            <person name="Kennedy G.G."/>
            <person name="Srinivasan R."/>
            <person name="Hunt B.G."/>
        </authorList>
    </citation>
    <scope>NUCLEOTIDE SEQUENCE</scope>
    <source>
        <strain evidence="3">PL_HMW_Pooled</strain>
    </source>
</reference>
<gene>
    <name evidence="3" type="ORF">KUF71_018724</name>
</gene>
<evidence type="ECO:0000313" key="4">
    <source>
        <dbReference type="Proteomes" id="UP001219518"/>
    </source>
</evidence>